<dbReference type="EMBL" id="SDLP01000004">
    <property type="protein sequence ID" value="TDL07377.1"/>
    <property type="molecule type" value="Genomic_DNA"/>
</dbReference>
<proteinExistence type="predicted"/>
<dbReference type="Proteomes" id="UP000036313">
    <property type="component" value="Unassembled WGS sequence"/>
</dbReference>
<protein>
    <submittedName>
        <fullName evidence="2">Uncharacterized protein</fullName>
    </submittedName>
</protein>
<comment type="caution">
    <text evidence="2">The sequence shown here is derived from an EMBL/GenBank/DDBJ whole genome shotgun (WGS) entry which is preliminary data.</text>
</comment>
<dbReference type="PATRIC" id="fig|1807.13.peg.3685"/>
<evidence type="ECO:0000313" key="6">
    <source>
        <dbReference type="Proteomes" id="UP000294952"/>
    </source>
</evidence>
<dbReference type="STRING" id="1807.MOBUDSM44075_01052"/>
<sequence length="236" mass="25386">MEKVILTLRGAPGDEAWCTRLRTDVAQQLADTGVAGLTVNVRDAAVTDSLMTLTTLDPPVVGVVSIWTDQYYGSQIAAATAILTAHCEELAAYLVTESVPLKPPPTPPGERTPGLANVALLRRPAAMDEATWLSRWHRDHTQVAIDTQATFGYTQNTVVRALTAGAEPISAIVEELFPLAATTDLHAFFGAADDDDLSDRMTRMMASTSAFGANENVDTVPSSRYVVRDPFATLLR</sequence>
<accession>A0A0J6WBH2</accession>
<evidence type="ECO:0000313" key="5">
    <source>
        <dbReference type="Proteomes" id="UP000036313"/>
    </source>
</evidence>
<name>A0A0J6WBH2_9MYCO</name>
<evidence type="ECO:0000313" key="4">
    <source>
        <dbReference type="Proteomes" id="UP000034150"/>
    </source>
</evidence>
<keyword evidence="4" id="KW-1185">Reference proteome</keyword>
<dbReference type="EMBL" id="LAUZ02000044">
    <property type="protein sequence ID" value="KKF01699.1"/>
    <property type="molecule type" value="Genomic_DNA"/>
</dbReference>
<reference evidence="1 4" key="2">
    <citation type="submission" date="2015-04" db="EMBL/GenBank/DDBJ databases">
        <title>Genome sequence of Mycobacterium obuense UC1.</title>
        <authorList>
            <person name="Greninger A.L."/>
            <person name="Cunningham G."/>
            <person name="Chiu C.Y."/>
            <person name="Miller S."/>
        </authorList>
    </citation>
    <scope>NUCLEOTIDE SEQUENCE [LARGE SCALE GENOMIC DNA]</scope>
    <source>
        <strain evidence="1 4">UC1</strain>
    </source>
</reference>
<reference evidence="2 5" key="1">
    <citation type="journal article" date="2015" name="Genome Biol. Evol.">
        <title>Characterization of Three Mycobacterium spp. with Potential Use in Bioremediation by Genome Sequencing and Comparative Genomics.</title>
        <authorList>
            <person name="Das S."/>
            <person name="Pettersson B.M."/>
            <person name="Behra P.R."/>
            <person name="Ramesh M."/>
            <person name="Dasgupta S."/>
            <person name="Bhattacharya A."/>
            <person name="Kirsebom L.A."/>
        </authorList>
    </citation>
    <scope>NUCLEOTIDE SEQUENCE [LARGE SCALE GENOMIC DNA]</scope>
    <source>
        <strain evidence="2 5">DSM 44075</strain>
    </source>
</reference>
<reference evidence="3 6" key="3">
    <citation type="submission" date="2019-01" db="EMBL/GenBank/DDBJ databases">
        <title>High-quality-draft genome sequences of five non-tuberculosis mycobacteriaceae isolated from a nosocomial environment.</title>
        <authorList>
            <person name="Tiago I."/>
            <person name="Alarico S."/>
            <person name="Pereira S.G."/>
            <person name="Coelho C."/>
            <person name="Maranha A."/>
            <person name="Empadinhas N."/>
        </authorList>
    </citation>
    <scope>NUCLEOTIDE SEQUENCE [LARGE SCALE GENOMIC DNA]</scope>
    <source>
        <strain evidence="3 6">22DIII</strain>
    </source>
</reference>
<gene>
    <name evidence="3" type="ORF">EUA04_15740</name>
    <name evidence="2" type="ORF">MOBUDSM44075_01052</name>
    <name evidence="1" type="ORF">WN67_12265</name>
</gene>
<dbReference type="Proteomes" id="UP000294952">
    <property type="component" value="Unassembled WGS sequence"/>
</dbReference>
<dbReference type="OrthoDB" id="9015064at2"/>
<evidence type="ECO:0000313" key="2">
    <source>
        <dbReference type="EMBL" id="KMO79919.1"/>
    </source>
</evidence>
<dbReference type="RefSeq" id="WP_046363300.1">
    <property type="nucleotide sequence ID" value="NZ_CALTXN010000046.1"/>
</dbReference>
<dbReference type="Proteomes" id="UP000034150">
    <property type="component" value="Unassembled WGS sequence"/>
</dbReference>
<organism evidence="2 5">
    <name type="scientific">Mycolicibacterium obuense</name>
    <dbReference type="NCBI Taxonomy" id="1807"/>
    <lineage>
        <taxon>Bacteria</taxon>
        <taxon>Bacillati</taxon>
        <taxon>Actinomycetota</taxon>
        <taxon>Actinomycetes</taxon>
        <taxon>Mycobacteriales</taxon>
        <taxon>Mycobacteriaceae</taxon>
        <taxon>Mycolicibacterium</taxon>
    </lineage>
</organism>
<dbReference type="AlphaFoldDB" id="A0A0J6WBH2"/>
<dbReference type="EMBL" id="JYNU01000006">
    <property type="protein sequence ID" value="KMO79919.1"/>
    <property type="molecule type" value="Genomic_DNA"/>
</dbReference>
<evidence type="ECO:0000313" key="3">
    <source>
        <dbReference type="EMBL" id="TDL07377.1"/>
    </source>
</evidence>
<evidence type="ECO:0000313" key="1">
    <source>
        <dbReference type="EMBL" id="KKF01699.1"/>
    </source>
</evidence>